<feature type="domain" description="NodB homology" evidence="4">
    <location>
        <begin position="187"/>
        <end position="381"/>
    </location>
</feature>
<evidence type="ECO:0000313" key="6">
    <source>
        <dbReference type="Proteomes" id="UP000738325"/>
    </source>
</evidence>
<comment type="caution">
    <text evidence="5">The sequence shown here is derived from an EMBL/GenBank/DDBJ whole genome shotgun (WGS) entry which is preliminary data.</text>
</comment>
<protein>
    <submittedName>
        <fullName evidence="5">Chitin deacetylase</fullName>
    </submittedName>
</protein>
<dbReference type="GO" id="GO:0046872">
    <property type="term" value="F:metal ion binding"/>
    <property type="evidence" value="ECO:0007669"/>
    <property type="project" value="UniProtKB-KW"/>
</dbReference>
<evidence type="ECO:0000313" key="5">
    <source>
        <dbReference type="EMBL" id="KAG0326911.1"/>
    </source>
</evidence>
<feature type="region of interest" description="Disordered" evidence="3">
    <location>
        <begin position="398"/>
        <end position="452"/>
    </location>
</feature>
<reference evidence="5" key="1">
    <citation type="journal article" date="2020" name="Fungal Divers.">
        <title>Resolving the Mortierellaceae phylogeny through synthesis of multi-gene phylogenetics and phylogenomics.</title>
        <authorList>
            <person name="Vandepol N."/>
            <person name="Liber J."/>
            <person name="Desiro A."/>
            <person name="Na H."/>
            <person name="Kennedy M."/>
            <person name="Barry K."/>
            <person name="Grigoriev I.V."/>
            <person name="Miller A.N."/>
            <person name="O'Donnell K."/>
            <person name="Stajich J.E."/>
            <person name="Bonito G."/>
        </authorList>
    </citation>
    <scope>NUCLEOTIDE SEQUENCE</scope>
    <source>
        <strain evidence="5">REB-010B</strain>
    </source>
</reference>
<sequence>MVQFSSPPRRERPSAAFNRRHLLLLAFLAVSTPLFVQVVLGAAIAPSTSEAMELLSRPGSAAASRNYHGVVRTPKSSVMRLEGDPDLLSAEGETEVSEEAVQVKNRMNAADYPIKDRTPDVNHPMVKKWVSEIDWSKVPDIPVAPSLPDVLHFPKCPPDEEVDRDSCWWSCDGCVQQSDVVTCPNQNDWGLTYDDGPSEATRNMMQHLNARRLSATFFIVGSRVLEYPDILKEQAQQGHHIAMHTWSHAGLTTLTNEQIVAEIRWSEKIIRDVTGLTMKYVRPPYGDVDNRVREILRQMGYITVIWTVGWDTNDWRIAMHQIMAPQIVSTFRGALDSRGQIRSFSGNPAGPITLEHDLTAGTIALSKEIIPIGMSRGLRPMSLDRCLNDPYPYQDVSRGVHSTTSINTHPNTAPAGGNSTSSDPSNSIDPHGGSTNDHATPESAATNDDHSDAKSDAMVLTGFQSLGYAAMGLTAVASYMLIL</sequence>
<dbReference type="PROSITE" id="PS51677">
    <property type="entry name" value="NODB"/>
    <property type="match status" value="1"/>
</dbReference>
<dbReference type="Gene3D" id="3.20.20.370">
    <property type="entry name" value="Glycoside hydrolase/deacetylase"/>
    <property type="match status" value="1"/>
</dbReference>
<evidence type="ECO:0000259" key="4">
    <source>
        <dbReference type="PROSITE" id="PS51677"/>
    </source>
</evidence>
<evidence type="ECO:0000256" key="2">
    <source>
        <dbReference type="ARBA" id="ARBA00022801"/>
    </source>
</evidence>
<dbReference type="SUPFAM" id="SSF88713">
    <property type="entry name" value="Glycoside hydrolase/deacetylase"/>
    <property type="match status" value="1"/>
</dbReference>
<dbReference type="AlphaFoldDB" id="A0A9P6RTP9"/>
<dbReference type="GO" id="GO:0005975">
    <property type="term" value="P:carbohydrate metabolic process"/>
    <property type="evidence" value="ECO:0007669"/>
    <property type="project" value="InterPro"/>
</dbReference>
<dbReference type="GO" id="GO:0009272">
    <property type="term" value="P:fungal-type cell wall biogenesis"/>
    <property type="evidence" value="ECO:0007669"/>
    <property type="project" value="UniProtKB-ARBA"/>
</dbReference>
<evidence type="ECO:0000256" key="3">
    <source>
        <dbReference type="SAM" id="MobiDB-lite"/>
    </source>
</evidence>
<gene>
    <name evidence="5" type="primary">CDA2_15</name>
    <name evidence="5" type="ORF">BGZ99_008820</name>
</gene>
<feature type="compositionally biased region" description="Polar residues" evidence="3">
    <location>
        <begin position="400"/>
        <end position="446"/>
    </location>
</feature>
<dbReference type="PANTHER" id="PTHR10587:SF133">
    <property type="entry name" value="CHITIN DEACETYLASE 1-RELATED"/>
    <property type="match status" value="1"/>
</dbReference>
<evidence type="ECO:0000256" key="1">
    <source>
        <dbReference type="ARBA" id="ARBA00022723"/>
    </source>
</evidence>
<dbReference type="Proteomes" id="UP000738325">
    <property type="component" value="Unassembled WGS sequence"/>
</dbReference>
<keyword evidence="2" id="KW-0378">Hydrolase</keyword>
<proteinExistence type="predicted"/>
<dbReference type="InterPro" id="IPR050248">
    <property type="entry name" value="Polysacc_deacetylase_ArnD"/>
</dbReference>
<accession>A0A9P6RTP9</accession>
<dbReference type="EMBL" id="JAAAIP010000070">
    <property type="protein sequence ID" value="KAG0326911.1"/>
    <property type="molecule type" value="Genomic_DNA"/>
</dbReference>
<dbReference type="InterPro" id="IPR011330">
    <property type="entry name" value="Glyco_hydro/deAcase_b/a-brl"/>
</dbReference>
<keyword evidence="1" id="KW-0479">Metal-binding</keyword>
<dbReference type="OrthoDB" id="407355at2759"/>
<dbReference type="InterPro" id="IPR002509">
    <property type="entry name" value="NODB_dom"/>
</dbReference>
<dbReference type="Pfam" id="PF01522">
    <property type="entry name" value="Polysacc_deac_1"/>
    <property type="match status" value="1"/>
</dbReference>
<dbReference type="GO" id="GO:0016020">
    <property type="term" value="C:membrane"/>
    <property type="evidence" value="ECO:0007669"/>
    <property type="project" value="TreeGrafter"/>
</dbReference>
<dbReference type="GO" id="GO:0004099">
    <property type="term" value="F:chitin deacetylase activity"/>
    <property type="evidence" value="ECO:0007669"/>
    <property type="project" value="UniProtKB-ARBA"/>
</dbReference>
<organism evidence="5 6">
    <name type="scientific">Dissophora globulifera</name>
    <dbReference type="NCBI Taxonomy" id="979702"/>
    <lineage>
        <taxon>Eukaryota</taxon>
        <taxon>Fungi</taxon>
        <taxon>Fungi incertae sedis</taxon>
        <taxon>Mucoromycota</taxon>
        <taxon>Mortierellomycotina</taxon>
        <taxon>Mortierellomycetes</taxon>
        <taxon>Mortierellales</taxon>
        <taxon>Mortierellaceae</taxon>
        <taxon>Dissophora</taxon>
    </lineage>
</organism>
<keyword evidence="6" id="KW-1185">Reference proteome</keyword>
<name>A0A9P6RTP9_9FUNG</name>
<dbReference type="PANTHER" id="PTHR10587">
    <property type="entry name" value="GLYCOSYL TRANSFERASE-RELATED"/>
    <property type="match status" value="1"/>
</dbReference>